<comment type="catalytic activity">
    <reaction evidence="6">
        <text>P(1),P(4)-bis(5'-adenosyl) tetraphosphate + H2O = 2 ADP + 2 H(+)</text>
        <dbReference type="Rhea" id="RHEA:24252"/>
        <dbReference type="ChEBI" id="CHEBI:15377"/>
        <dbReference type="ChEBI" id="CHEBI:15378"/>
        <dbReference type="ChEBI" id="CHEBI:58141"/>
        <dbReference type="ChEBI" id="CHEBI:456216"/>
        <dbReference type="EC" id="3.6.1.41"/>
    </reaction>
</comment>
<dbReference type="EC" id="3.6.1.41" evidence="1"/>
<dbReference type="PANTHER" id="PTHR35795">
    <property type="entry name" value="SLR1885 PROTEIN"/>
    <property type="match status" value="1"/>
</dbReference>
<evidence type="ECO:0000256" key="3">
    <source>
        <dbReference type="ARBA" id="ARBA00022741"/>
    </source>
</evidence>
<dbReference type="Gene3D" id="1.10.3210.10">
    <property type="entry name" value="Hypothetical protein af1432"/>
    <property type="match status" value="1"/>
</dbReference>
<dbReference type="EMBL" id="CP002160">
    <property type="protein sequence ID" value="ADL52443.1"/>
    <property type="molecule type" value="Genomic_DNA"/>
</dbReference>
<evidence type="ECO:0000256" key="4">
    <source>
        <dbReference type="ARBA" id="ARBA00022801"/>
    </source>
</evidence>
<sequence>MYTENEIIAFLKNHVKESRYIHTMGVVETAEKLAKIYNVDIRKTRIAALIHDCAKNLSVETMFQILEENNCVIDEVMKINTGLLHSEVSAIIAENTFKIEDREILDAAKYHTIGRENMSVLDKIIYLADYIEPGRSFKGVEELRKIAFYEDLDKALIAAIDNTIKFVVDRKQLLHPNSILMRNRLLIVEREHESNGK</sequence>
<evidence type="ECO:0000259" key="7">
    <source>
        <dbReference type="PROSITE" id="PS51831"/>
    </source>
</evidence>
<reference evidence="8 9" key="1">
    <citation type="submission" date="2010-08" db="EMBL/GenBank/DDBJ databases">
        <title>Complete sequence of Clostridium cellulovorans 743B.</title>
        <authorList>
            <consortium name="US DOE Joint Genome Institute"/>
            <person name="Lucas S."/>
            <person name="Copeland A."/>
            <person name="Lapidus A."/>
            <person name="Cheng J.-F."/>
            <person name="Bruce D."/>
            <person name="Goodwin L."/>
            <person name="Pitluck S."/>
            <person name="Chertkov O."/>
            <person name="Detter J.C."/>
            <person name="Han C."/>
            <person name="Tapia R."/>
            <person name="Land M."/>
            <person name="Hauser L."/>
            <person name="Chang Y.-J."/>
            <person name="Jeffries C."/>
            <person name="Kyrpides N."/>
            <person name="Ivanova N."/>
            <person name="Mikhailova N."/>
            <person name="Hemme C.L."/>
            <person name="Woyke T."/>
        </authorList>
    </citation>
    <scope>NUCLEOTIDE SEQUENCE [LARGE SCALE GENOMIC DNA]</scope>
    <source>
        <strain evidence="9">ATCC 35296 / DSM 3052 / OCM 3 / 743B</strain>
    </source>
</reference>
<evidence type="ECO:0000256" key="5">
    <source>
        <dbReference type="ARBA" id="ARBA00023004"/>
    </source>
</evidence>
<dbReference type="SUPFAM" id="SSF109604">
    <property type="entry name" value="HD-domain/PDEase-like"/>
    <property type="match status" value="1"/>
</dbReference>
<organism evidence="8 9">
    <name type="scientific">Clostridium cellulovorans (strain ATCC 35296 / DSM 3052 / OCM 3 / 743B)</name>
    <dbReference type="NCBI Taxonomy" id="573061"/>
    <lineage>
        <taxon>Bacteria</taxon>
        <taxon>Bacillati</taxon>
        <taxon>Bacillota</taxon>
        <taxon>Clostridia</taxon>
        <taxon>Eubacteriales</taxon>
        <taxon>Clostridiaceae</taxon>
        <taxon>Clostridium</taxon>
    </lineage>
</organism>
<keyword evidence="5" id="KW-0408">Iron</keyword>
<dbReference type="eggNOG" id="COG1713">
    <property type="taxonomic scope" value="Bacteria"/>
</dbReference>
<dbReference type="NCBIfam" id="TIGR00488">
    <property type="entry name" value="bis(5'-nucleosyl)-tetraphosphatase (symmetrical) YqeK"/>
    <property type="match status" value="1"/>
</dbReference>
<dbReference type="Proteomes" id="UP000002730">
    <property type="component" value="Chromosome"/>
</dbReference>
<dbReference type="RefSeq" id="WP_010076633.1">
    <property type="nucleotide sequence ID" value="NC_014393.1"/>
</dbReference>
<keyword evidence="3" id="KW-0547">Nucleotide-binding</keyword>
<dbReference type="HOGENOM" id="CLU_089580_1_2_9"/>
<dbReference type="GO" id="GO:0008803">
    <property type="term" value="F:bis(5'-nucleosyl)-tetraphosphatase (symmetrical) activity"/>
    <property type="evidence" value="ECO:0007669"/>
    <property type="project" value="UniProtKB-EC"/>
</dbReference>
<evidence type="ECO:0000256" key="2">
    <source>
        <dbReference type="ARBA" id="ARBA00022723"/>
    </source>
</evidence>
<proteinExistence type="predicted"/>
<dbReference type="InterPro" id="IPR051094">
    <property type="entry name" value="Diverse_Catalytic_Enzymes"/>
</dbReference>
<accession>D9SRZ6</accession>
<dbReference type="PANTHER" id="PTHR35795:SF1">
    <property type="entry name" value="BIS(5'-NUCLEOSYL)-TETRAPHOSPHATASE, SYMMETRICAL"/>
    <property type="match status" value="1"/>
</dbReference>
<keyword evidence="9" id="KW-1185">Reference proteome</keyword>
<evidence type="ECO:0000313" key="9">
    <source>
        <dbReference type="Proteomes" id="UP000002730"/>
    </source>
</evidence>
<dbReference type="InterPro" id="IPR006674">
    <property type="entry name" value="HD_domain"/>
</dbReference>
<dbReference type="InterPro" id="IPR003607">
    <property type="entry name" value="HD/PDEase_dom"/>
</dbReference>
<evidence type="ECO:0000313" key="8">
    <source>
        <dbReference type="EMBL" id="ADL52443.1"/>
    </source>
</evidence>
<dbReference type="OrthoDB" id="5295945at2"/>
<dbReference type="PROSITE" id="PS51831">
    <property type="entry name" value="HD"/>
    <property type="match status" value="1"/>
</dbReference>
<name>D9SRZ6_CLOC7</name>
<dbReference type="STRING" id="573061.Clocel_2746"/>
<dbReference type="Pfam" id="PF01966">
    <property type="entry name" value="HD"/>
    <property type="match status" value="1"/>
</dbReference>
<dbReference type="GO" id="GO:0000166">
    <property type="term" value="F:nucleotide binding"/>
    <property type="evidence" value="ECO:0007669"/>
    <property type="project" value="UniProtKB-KW"/>
</dbReference>
<keyword evidence="2" id="KW-0479">Metal-binding</keyword>
<evidence type="ECO:0000256" key="6">
    <source>
        <dbReference type="ARBA" id="ARBA00049417"/>
    </source>
</evidence>
<dbReference type="AlphaFoldDB" id="D9SRZ6"/>
<dbReference type="KEGG" id="ccb:Clocel_2746"/>
<dbReference type="SMART" id="SM00471">
    <property type="entry name" value="HDc"/>
    <property type="match status" value="1"/>
</dbReference>
<gene>
    <name evidence="8" type="ordered locus">Clocel_2746</name>
</gene>
<dbReference type="InterPro" id="IPR005249">
    <property type="entry name" value="YqeK"/>
</dbReference>
<keyword evidence="4 8" id="KW-0378">Hydrolase</keyword>
<feature type="domain" description="HD" evidence="7">
    <location>
        <begin position="19"/>
        <end position="134"/>
    </location>
</feature>
<dbReference type="GO" id="GO:0046872">
    <property type="term" value="F:metal ion binding"/>
    <property type="evidence" value="ECO:0007669"/>
    <property type="project" value="UniProtKB-KW"/>
</dbReference>
<protein>
    <recommendedName>
        <fullName evidence="1">bis(5'-nucleosyl)-tetraphosphatase (symmetrical)</fullName>
        <ecNumber evidence="1">3.6.1.41</ecNumber>
    </recommendedName>
</protein>
<evidence type="ECO:0000256" key="1">
    <source>
        <dbReference type="ARBA" id="ARBA00012506"/>
    </source>
</evidence>
<dbReference type="CDD" id="cd00077">
    <property type="entry name" value="HDc"/>
    <property type="match status" value="1"/>
</dbReference>